<evidence type="ECO:0000256" key="5">
    <source>
        <dbReference type="ARBA" id="ARBA00023204"/>
    </source>
</evidence>
<dbReference type="InterPro" id="IPR023170">
    <property type="entry name" value="HhH_base_excis_C"/>
</dbReference>
<dbReference type="InterPro" id="IPR011257">
    <property type="entry name" value="DNA_glycosylase"/>
</dbReference>
<dbReference type="Pfam" id="PF07934">
    <property type="entry name" value="OGG_N"/>
    <property type="match status" value="1"/>
</dbReference>
<reference evidence="12" key="1">
    <citation type="journal article" date="2019" name="Int. J. Syst. Evol. Microbiol.">
        <title>The Global Catalogue of Microorganisms (GCM) 10K type strain sequencing project: providing services to taxonomists for standard genome sequencing and annotation.</title>
        <authorList>
            <consortium name="The Broad Institute Genomics Platform"/>
            <consortium name="The Broad Institute Genome Sequencing Center for Infectious Disease"/>
            <person name="Wu L."/>
            <person name="Ma J."/>
        </authorList>
    </citation>
    <scope>NUCLEOTIDE SEQUENCE [LARGE SCALE GENOMIC DNA]</scope>
    <source>
        <strain evidence="12">CCUG 46385</strain>
    </source>
</reference>
<dbReference type="EMBL" id="JBHSHL010000003">
    <property type="protein sequence ID" value="MFC4803659.1"/>
    <property type="molecule type" value="Genomic_DNA"/>
</dbReference>
<protein>
    <recommendedName>
        <fullName evidence="2">DNA-(apurinic or apyrimidinic site) lyase</fullName>
        <ecNumber evidence="2">4.2.99.18</ecNumber>
    </recommendedName>
</protein>
<dbReference type="SUPFAM" id="SSF55945">
    <property type="entry name" value="TATA-box binding protein-like"/>
    <property type="match status" value="1"/>
</dbReference>
<keyword evidence="8" id="KW-0326">Glycosidase</keyword>
<feature type="domain" description="HhH-GPD" evidence="10">
    <location>
        <begin position="105"/>
        <end position="269"/>
    </location>
</feature>
<evidence type="ECO:0000256" key="2">
    <source>
        <dbReference type="ARBA" id="ARBA00012720"/>
    </source>
</evidence>
<proteinExistence type="inferred from homology"/>
<evidence type="ECO:0000259" key="10">
    <source>
        <dbReference type="SMART" id="SM00478"/>
    </source>
</evidence>
<keyword evidence="4" id="KW-0378">Hydrolase</keyword>
<dbReference type="CDD" id="cd00056">
    <property type="entry name" value="ENDO3c"/>
    <property type="match status" value="1"/>
</dbReference>
<evidence type="ECO:0000256" key="8">
    <source>
        <dbReference type="ARBA" id="ARBA00023295"/>
    </source>
</evidence>
<name>A0ABV9QHJ9_9FIRM</name>
<dbReference type="EC" id="4.2.99.18" evidence="2"/>
<dbReference type="InterPro" id="IPR052054">
    <property type="entry name" value="Oxidative_DNA_repair_enzyme"/>
</dbReference>
<dbReference type="InterPro" id="IPR012904">
    <property type="entry name" value="OGG_N"/>
</dbReference>
<dbReference type="Gene3D" id="1.10.1670.10">
    <property type="entry name" value="Helix-hairpin-Helix base-excision DNA repair enzymes (C-terminal)"/>
    <property type="match status" value="1"/>
</dbReference>
<evidence type="ECO:0000256" key="4">
    <source>
        <dbReference type="ARBA" id="ARBA00022801"/>
    </source>
</evidence>
<dbReference type="SUPFAM" id="SSF48150">
    <property type="entry name" value="DNA-glycosylase"/>
    <property type="match status" value="1"/>
</dbReference>
<comment type="caution">
    <text evidence="11">The sequence shown here is derived from an EMBL/GenBank/DDBJ whole genome shotgun (WGS) entry which is preliminary data.</text>
</comment>
<dbReference type="SMART" id="SM00478">
    <property type="entry name" value="ENDO3c"/>
    <property type="match status" value="1"/>
</dbReference>
<gene>
    <name evidence="11" type="ORF">ACFO4R_01050</name>
</gene>
<dbReference type="Pfam" id="PF00730">
    <property type="entry name" value="HhH-GPD"/>
    <property type="match status" value="1"/>
</dbReference>
<dbReference type="Gene3D" id="3.30.310.260">
    <property type="match status" value="1"/>
</dbReference>
<keyword evidence="3" id="KW-0227">DNA damage</keyword>
<dbReference type="PANTHER" id="PTHR10242">
    <property type="entry name" value="8-OXOGUANINE DNA GLYCOSYLASE"/>
    <property type="match status" value="1"/>
</dbReference>
<evidence type="ECO:0000256" key="3">
    <source>
        <dbReference type="ARBA" id="ARBA00022763"/>
    </source>
</evidence>
<evidence type="ECO:0000313" key="12">
    <source>
        <dbReference type="Proteomes" id="UP001595916"/>
    </source>
</evidence>
<evidence type="ECO:0000256" key="7">
    <source>
        <dbReference type="ARBA" id="ARBA00023268"/>
    </source>
</evidence>
<comment type="similarity">
    <text evidence="1">Belongs to the type-1 OGG1 family.</text>
</comment>
<comment type="catalytic activity">
    <reaction evidence="9">
        <text>2'-deoxyribonucleotide-(2'-deoxyribose 5'-phosphate)-2'-deoxyribonucleotide-DNA = a 3'-end 2'-deoxyribonucleotide-(2,3-dehydro-2,3-deoxyribose 5'-phosphate)-DNA + a 5'-end 5'-phospho-2'-deoxyribonucleoside-DNA + H(+)</text>
        <dbReference type="Rhea" id="RHEA:66592"/>
        <dbReference type="Rhea" id="RHEA-COMP:13180"/>
        <dbReference type="Rhea" id="RHEA-COMP:16897"/>
        <dbReference type="Rhea" id="RHEA-COMP:17067"/>
        <dbReference type="ChEBI" id="CHEBI:15378"/>
        <dbReference type="ChEBI" id="CHEBI:136412"/>
        <dbReference type="ChEBI" id="CHEBI:157695"/>
        <dbReference type="ChEBI" id="CHEBI:167181"/>
        <dbReference type="EC" id="4.2.99.18"/>
    </reaction>
</comment>
<evidence type="ECO:0000256" key="9">
    <source>
        <dbReference type="ARBA" id="ARBA00044632"/>
    </source>
</evidence>
<evidence type="ECO:0000313" key="11">
    <source>
        <dbReference type="EMBL" id="MFC4803659.1"/>
    </source>
</evidence>
<sequence>MSLKQIHESGQAFRWIALSEDEYIAIHEDKWVRVKQEKDHLNFKHASKRELSKVWTAYFDLDRDYSSIRKSYRGLDGYLDEAMDYGEGIRILKQDLLEIIITFIISANNHIPRIKMSIEKISRFAGRRLGEVEGKEILAFPTLEALTRIGDEQWAQVKLGYREAYIRKSLQAIKNKEVDLKKLEKMNTLDAKKELMKLSGVGDKVADCILLYGMGRMDTFPVDVWMKRVMNRHYNVPEDESIRMIRQKGMEVFGETAGIAQQYLFYYERMKGR</sequence>
<dbReference type="Proteomes" id="UP001595916">
    <property type="component" value="Unassembled WGS sequence"/>
</dbReference>
<evidence type="ECO:0000256" key="6">
    <source>
        <dbReference type="ARBA" id="ARBA00023239"/>
    </source>
</evidence>
<keyword evidence="7" id="KW-0511">Multifunctional enzyme</keyword>
<keyword evidence="12" id="KW-1185">Reference proteome</keyword>
<accession>A0ABV9QHJ9</accession>
<dbReference type="InterPro" id="IPR003265">
    <property type="entry name" value="HhH-GPD_domain"/>
</dbReference>
<evidence type="ECO:0000256" key="1">
    <source>
        <dbReference type="ARBA" id="ARBA00010679"/>
    </source>
</evidence>
<dbReference type="PANTHER" id="PTHR10242:SF2">
    <property type="entry name" value="N-GLYCOSYLASE_DNA LYASE"/>
    <property type="match status" value="1"/>
</dbReference>
<dbReference type="RefSeq" id="WP_379787106.1">
    <property type="nucleotide sequence ID" value="NZ_JBHSHL010000003.1"/>
</dbReference>
<organism evidence="11 12">
    <name type="scientific">Filifactor villosus</name>
    <dbReference type="NCBI Taxonomy" id="29374"/>
    <lineage>
        <taxon>Bacteria</taxon>
        <taxon>Bacillati</taxon>
        <taxon>Bacillota</taxon>
        <taxon>Clostridia</taxon>
        <taxon>Peptostreptococcales</taxon>
        <taxon>Filifactoraceae</taxon>
        <taxon>Filifactor</taxon>
    </lineage>
</organism>
<keyword evidence="5" id="KW-0234">DNA repair</keyword>
<dbReference type="Gene3D" id="1.10.340.30">
    <property type="entry name" value="Hypothetical protein, domain 2"/>
    <property type="match status" value="1"/>
</dbReference>
<keyword evidence="6" id="KW-0456">Lyase</keyword>